<accession>A0A5E6TIW6</accession>
<sequence>MANHKLSSRYQAVQHRSREAAHKYLCRTGSLSWKGEAILLLHRGGQY</sequence>
<dbReference type="Proteomes" id="UP000325607">
    <property type="component" value="Unassembled WGS sequence"/>
</dbReference>
<gene>
    <name evidence="1" type="ORF">PS645_02894</name>
</gene>
<reference evidence="1 2" key="1">
    <citation type="submission" date="2019-09" db="EMBL/GenBank/DDBJ databases">
        <authorList>
            <person name="Chandra G."/>
            <person name="Truman W A."/>
        </authorList>
    </citation>
    <scope>NUCLEOTIDE SEQUENCE [LARGE SCALE GENOMIC DNA]</scope>
    <source>
        <strain evidence="1">PS645</strain>
    </source>
</reference>
<organism evidence="1 2">
    <name type="scientific">Pseudomonas fluorescens</name>
    <dbReference type="NCBI Taxonomy" id="294"/>
    <lineage>
        <taxon>Bacteria</taxon>
        <taxon>Pseudomonadati</taxon>
        <taxon>Pseudomonadota</taxon>
        <taxon>Gammaproteobacteria</taxon>
        <taxon>Pseudomonadales</taxon>
        <taxon>Pseudomonadaceae</taxon>
        <taxon>Pseudomonas</taxon>
    </lineage>
</organism>
<evidence type="ECO:0000313" key="1">
    <source>
        <dbReference type="EMBL" id="VVM93244.1"/>
    </source>
</evidence>
<name>A0A5E6TIW6_PSEFL</name>
<dbReference type="EMBL" id="CABVGX010000021">
    <property type="protein sequence ID" value="VVM93244.1"/>
    <property type="molecule type" value="Genomic_DNA"/>
</dbReference>
<protein>
    <submittedName>
        <fullName evidence="1">Uncharacterized protein</fullName>
    </submittedName>
</protein>
<evidence type="ECO:0000313" key="2">
    <source>
        <dbReference type="Proteomes" id="UP000325607"/>
    </source>
</evidence>
<dbReference type="AlphaFoldDB" id="A0A5E6TIW6"/>
<proteinExistence type="predicted"/>